<evidence type="ECO:0000313" key="4">
    <source>
        <dbReference type="Proteomes" id="UP000598271"/>
    </source>
</evidence>
<keyword evidence="1" id="KW-0732">Signal</keyword>
<accession>A0A8J3D5S3</accession>
<dbReference type="InterPro" id="IPR022409">
    <property type="entry name" value="PKD/Chitinase_dom"/>
</dbReference>
<keyword evidence="4" id="KW-1185">Reference proteome</keyword>
<dbReference type="SMART" id="SM00089">
    <property type="entry name" value="PKD"/>
    <property type="match status" value="1"/>
</dbReference>
<dbReference type="SUPFAM" id="SSF51261">
    <property type="entry name" value="Duplicated hybrid motif"/>
    <property type="match status" value="1"/>
</dbReference>
<proteinExistence type="predicted"/>
<organism evidence="3 4">
    <name type="scientific">Persicitalea jodogahamensis</name>
    <dbReference type="NCBI Taxonomy" id="402147"/>
    <lineage>
        <taxon>Bacteria</taxon>
        <taxon>Pseudomonadati</taxon>
        <taxon>Bacteroidota</taxon>
        <taxon>Cytophagia</taxon>
        <taxon>Cytophagales</taxon>
        <taxon>Spirosomataceae</taxon>
        <taxon>Persicitalea</taxon>
    </lineage>
</organism>
<feature type="domain" description="PKD" evidence="2">
    <location>
        <begin position="324"/>
        <end position="368"/>
    </location>
</feature>
<dbReference type="GO" id="GO:0004222">
    <property type="term" value="F:metalloendopeptidase activity"/>
    <property type="evidence" value="ECO:0007669"/>
    <property type="project" value="TreeGrafter"/>
</dbReference>
<evidence type="ECO:0000313" key="3">
    <source>
        <dbReference type="EMBL" id="GHB86999.1"/>
    </source>
</evidence>
<name>A0A8J3D5S3_9BACT</name>
<dbReference type="InterPro" id="IPR016047">
    <property type="entry name" value="M23ase_b-sheet_dom"/>
</dbReference>
<evidence type="ECO:0000259" key="2">
    <source>
        <dbReference type="PROSITE" id="PS50093"/>
    </source>
</evidence>
<dbReference type="InterPro" id="IPR050570">
    <property type="entry name" value="Cell_wall_metabolism_enzyme"/>
</dbReference>
<evidence type="ECO:0000256" key="1">
    <source>
        <dbReference type="SAM" id="SignalP"/>
    </source>
</evidence>
<dbReference type="InterPro" id="IPR000601">
    <property type="entry name" value="PKD_dom"/>
</dbReference>
<protein>
    <recommendedName>
        <fullName evidence="2">PKD domain-containing protein</fullName>
    </recommendedName>
</protein>
<feature type="domain" description="PKD" evidence="2">
    <location>
        <begin position="422"/>
        <end position="469"/>
    </location>
</feature>
<dbReference type="PANTHER" id="PTHR21666">
    <property type="entry name" value="PEPTIDASE-RELATED"/>
    <property type="match status" value="1"/>
</dbReference>
<dbReference type="PANTHER" id="PTHR21666:SF270">
    <property type="entry name" value="MUREIN HYDROLASE ACTIVATOR ENVC"/>
    <property type="match status" value="1"/>
</dbReference>
<dbReference type="AlphaFoldDB" id="A0A8J3D5S3"/>
<reference evidence="3 4" key="1">
    <citation type="journal article" date="2014" name="Int. J. Syst. Evol. Microbiol.">
        <title>Complete genome sequence of Corynebacterium casei LMG S-19264T (=DSM 44701T), isolated from a smear-ripened cheese.</title>
        <authorList>
            <consortium name="US DOE Joint Genome Institute (JGI-PGF)"/>
            <person name="Walter F."/>
            <person name="Albersmeier A."/>
            <person name="Kalinowski J."/>
            <person name="Ruckert C."/>
        </authorList>
    </citation>
    <scope>NUCLEOTIDE SEQUENCE [LARGE SCALE GENOMIC DNA]</scope>
    <source>
        <strain evidence="3 4">KCTC 12866</strain>
    </source>
</reference>
<dbReference type="CDD" id="cd12797">
    <property type="entry name" value="M23_peptidase"/>
    <property type="match status" value="1"/>
</dbReference>
<feature type="chain" id="PRO_5035252009" description="PKD domain-containing protein" evidence="1">
    <location>
        <begin position="27"/>
        <end position="469"/>
    </location>
</feature>
<dbReference type="InterPro" id="IPR013783">
    <property type="entry name" value="Ig-like_fold"/>
</dbReference>
<dbReference type="Proteomes" id="UP000598271">
    <property type="component" value="Unassembled WGS sequence"/>
</dbReference>
<gene>
    <name evidence="3" type="ORF">GCM10007390_48540</name>
</gene>
<dbReference type="Gene3D" id="2.70.70.10">
    <property type="entry name" value="Glucose Permease (Domain IIA)"/>
    <property type="match status" value="1"/>
</dbReference>
<dbReference type="InterPro" id="IPR011055">
    <property type="entry name" value="Dup_hybrid_motif"/>
</dbReference>
<feature type="signal peptide" evidence="1">
    <location>
        <begin position="1"/>
        <end position="26"/>
    </location>
</feature>
<dbReference type="Pfam" id="PF18911">
    <property type="entry name" value="PKD_4"/>
    <property type="match status" value="1"/>
</dbReference>
<dbReference type="SUPFAM" id="SSF49299">
    <property type="entry name" value="PKD domain"/>
    <property type="match status" value="2"/>
</dbReference>
<dbReference type="EMBL" id="BMXF01000007">
    <property type="protein sequence ID" value="GHB86999.1"/>
    <property type="molecule type" value="Genomic_DNA"/>
</dbReference>
<dbReference type="InterPro" id="IPR035986">
    <property type="entry name" value="PKD_dom_sf"/>
</dbReference>
<dbReference type="Gene3D" id="2.60.40.10">
    <property type="entry name" value="Immunoglobulins"/>
    <property type="match status" value="2"/>
</dbReference>
<dbReference type="Pfam" id="PF01551">
    <property type="entry name" value="Peptidase_M23"/>
    <property type="match status" value="1"/>
</dbReference>
<comment type="caution">
    <text evidence="3">The sequence shown here is derived from an EMBL/GenBank/DDBJ whole genome shotgun (WGS) entry which is preliminary data.</text>
</comment>
<dbReference type="CDD" id="cd00146">
    <property type="entry name" value="PKD"/>
    <property type="match status" value="2"/>
</dbReference>
<dbReference type="PROSITE" id="PS50093">
    <property type="entry name" value="PKD"/>
    <property type="match status" value="2"/>
</dbReference>
<dbReference type="RefSeq" id="WP_189568455.1">
    <property type="nucleotide sequence ID" value="NZ_BMXF01000007.1"/>
</dbReference>
<sequence>MIERFFHKFYWLLASLLVLVFTNCFAQIQTVELDVGERQEVMLDKGQKATIELLSLKEITEPYFQVADSQIVDAVVRAEVEILVEGKKKKLEGGPFQLPVAVGGVAVLVGCTRGMAGGIFKDGLQKDVRLEVKSADAPWVAADRFVFPIKNYRWHASNYQHTYLGVVPNIARLYYHRGEDMGMIPDLEEVRSVNEGTLIRRPGPEGDKGSNVLWVKDSTGMIVRYVHMNEYNIDQNNRVGETVKQGQRLGLTGNTYDNHRSPSPHLHVSLHDSANSDHYYNSFPMIVAAYRNSFPGELLPIAGVIRHAYAGQEITLDATKSLAGAGRKIKSYVWSFTDGTQAQGPRVSRKYTQPGTYSEELRVADDQGRWDRDFVEVFVLAKNQTMKPPRAWINYYPIRHIEPGDEVRFLIRHVNLQNLTIDYGDGTKAPWTEETRHRYAKPGNYVVTVTGESKGAGPGTFHVRVVVED</sequence>